<dbReference type="SUPFAM" id="SSF81606">
    <property type="entry name" value="PP2C-like"/>
    <property type="match status" value="1"/>
</dbReference>
<evidence type="ECO:0000259" key="1">
    <source>
        <dbReference type="PROSITE" id="PS51746"/>
    </source>
</evidence>
<dbReference type="InterPro" id="IPR001932">
    <property type="entry name" value="PPM-type_phosphatase-like_dom"/>
</dbReference>
<keyword evidence="2" id="KW-0378">Hydrolase</keyword>
<dbReference type="Pfam" id="PF13672">
    <property type="entry name" value="PP2C_2"/>
    <property type="match status" value="1"/>
</dbReference>
<dbReference type="GO" id="GO:0004722">
    <property type="term" value="F:protein serine/threonine phosphatase activity"/>
    <property type="evidence" value="ECO:0007669"/>
    <property type="project" value="UniProtKB-EC"/>
</dbReference>
<dbReference type="EC" id="3.1.3.16" evidence="2"/>
<proteinExistence type="predicted"/>
<dbReference type="AlphaFoldDB" id="A0A378FQW5"/>
<protein>
    <submittedName>
        <fullName evidence="2">PP2C-family Ser/Thr phosphatase</fullName>
        <ecNumber evidence="2">3.1.3.16</ecNumber>
    </submittedName>
</protein>
<dbReference type="InterPro" id="IPR036457">
    <property type="entry name" value="PPM-type-like_dom_sf"/>
</dbReference>
<feature type="domain" description="PPM-type phosphatase" evidence="1">
    <location>
        <begin position="7"/>
        <end position="237"/>
    </location>
</feature>
<evidence type="ECO:0000313" key="3">
    <source>
        <dbReference type="Proteomes" id="UP000255167"/>
    </source>
</evidence>
<organism evidence="2 3">
    <name type="scientific">Klebsiella pneumoniae</name>
    <dbReference type="NCBI Taxonomy" id="573"/>
    <lineage>
        <taxon>Bacteria</taxon>
        <taxon>Pseudomonadati</taxon>
        <taxon>Pseudomonadota</taxon>
        <taxon>Gammaproteobacteria</taxon>
        <taxon>Enterobacterales</taxon>
        <taxon>Enterobacteriaceae</taxon>
        <taxon>Klebsiella/Raoultella group</taxon>
        <taxon>Klebsiella</taxon>
        <taxon>Klebsiella pneumoniae complex</taxon>
    </lineage>
</organism>
<dbReference type="EMBL" id="UGNC01000005">
    <property type="protein sequence ID" value="STW46219.1"/>
    <property type="molecule type" value="Genomic_DNA"/>
</dbReference>
<dbReference type="Proteomes" id="UP000255167">
    <property type="component" value="Unassembled WGS sequence"/>
</dbReference>
<name>A0A378FQW5_KLEPN</name>
<gene>
    <name evidence="2" type="primary">pstP</name>
    <name evidence="2" type="ORF">NCTC9617_02729</name>
</gene>
<dbReference type="Gene3D" id="3.60.40.10">
    <property type="entry name" value="PPM-type phosphatase domain"/>
    <property type="match status" value="1"/>
</dbReference>
<dbReference type="SMART" id="SM00332">
    <property type="entry name" value="PP2Cc"/>
    <property type="match status" value="1"/>
</dbReference>
<accession>A0A378FQW5</accession>
<sequence>MNKIIEMSCFSSKQPEKIENEDFYLPPSFDSNFNIAFAVADGVGSSEHSMVASHAAIRGVKRVLDDNSFSIEEAFRSAKKEIDTLKIDTATTLTIIHIKDNEVLIGHSGDCRVYFSKNNKLNQLTIDQTRYQELLDSGEHKMRNLRNHKERLSSILTNTLSNRTELKFELISLPIDELRFNGAIQVFAMSDGAYKHWDARPKFSEKTMNSPSSFATSLRRRIEKNIFDDYTFIGVKLI</sequence>
<reference evidence="2 3" key="1">
    <citation type="submission" date="2018-06" db="EMBL/GenBank/DDBJ databases">
        <authorList>
            <consortium name="Pathogen Informatics"/>
            <person name="Doyle S."/>
        </authorList>
    </citation>
    <scope>NUCLEOTIDE SEQUENCE [LARGE SCALE GENOMIC DNA]</scope>
    <source>
        <strain evidence="2 3">NCTC9617</strain>
    </source>
</reference>
<evidence type="ECO:0000313" key="2">
    <source>
        <dbReference type="EMBL" id="STW46219.1"/>
    </source>
</evidence>
<dbReference type="PROSITE" id="PS51746">
    <property type="entry name" value="PPM_2"/>
    <property type="match status" value="1"/>
</dbReference>